<sequence>MHFIPSRVATYRIMLKNLNVTRKLGLLVAIMLAAMIAFGWSAHTGLQRVSAAGAEVGHVRLPSIHGLLSVSEGQTAVKGYDMSVALYQNNPDARQQLDAILEHRRKAWERIDAGWRLYEPLPQTPEETVLWNQFQGEWKAWQVAEEQVARTMTALAGNTSPERRQELFASFFQQVSAAEPLFVRSEGTLEKIVALNNAIASASIEMADDSAAAARMAMVTVALVALTIATICAVAITRSIVQPLRQAVSVALTVAAGDLTSVIVVSGKDETSQLLGALKQMNDSLAGIVERVRASTETIAIASSQVAVGSQDLSSRTEEQASSLEETASSMEELTSTVKQNADNARQADALAAQASRVAVRGGEVIAGVVDTMDGINRHSSKIADIIGVIDGIAFQTNILALNAAVEAARAGEQGRGFAVVAGEVRTLAQRSASASKEIKALINESVVQVAQGTRLVGDARATMTEVVDSIRRVNDVMSHISAASAEQSSGIEQINTAVVQMDQVTQQNAALVEEAAAAAESMQNQAAQLTHVVSSFKTNRAVAQQGGAARVSARTLPALPA</sequence>
<dbReference type="Pfam" id="PF00015">
    <property type="entry name" value="MCPsignal"/>
    <property type="match status" value="1"/>
</dbReference>
<dbReference type="PRINTS" id="PR00260">
    <property type="entry name" value="CHEMTRNSDUCR"/>
</dbReference>
<keyword evidence="5" id="KW-0175">Coiled coil</keyword>
<organism evidence="10 11">
    <name type="scientific">Massilia aurea</name>
    <dbReference type="NCBI Taxonomy" id="373040"/>
    <lineage>
        <taxon>Bacteria</taxon>
        <taxon>Pseudomonadati</taxon>
        <taxon>Pseudomonadota</taxon>
        <taxon>Betaproteobacteria</taxon>
        <taxon>Burkholderiales</taxon>
        <taxon>Oxalobacteraceae</taxon>
        <taxon>Telluria group</taxon>
        <taxon>Massilia</taxon>
    </lineage>
</organism>
<evidence type="ECO:0000256" key="2">
    <source>
        <dbReference type="ARBA" id="ARBA00022481"/>
    </source>
</evidence>
<dbReference type="CDD" id="cd11386">
    <property type="entry name" value="MCP_signal"/>
    <property type="match status" value="1"/>
</dbReference>
<keyword evidence="11" id="KW-1185">Reference proteome</keyword>
<dbReference type="GO" id="GO:0004888">
    <property type="term" value="F:transmembrane signaling receptor activity"/>
    <property type="evidence" value="ECO:0007669"/>
    <property type="project" value="InterPro"/>
</dbReference>
<evidence type="ECO:0000259" key="8">
    <source>
        <dbReference type="PROSITE" id="PS50111"/>
    </source>
</evidence>
<dbReference type="Gene3D" id="1.10.287.950">
    <property type="entry name" value="Methyl-accepting chemotaxis protein"/>
    <property type="match status" value="1"/>
</dbReference>
<dbReference type="GO" id="GO:0006935">
    <property type="term" value="P:chemotaxis"/>
    <property type="evidence" value="ECO:0007669"/>
    <property type="project" value="InterPro"/>
</dbReference>
<feature type="coiled-coil region" evidence="5">
    <location>
        <begin position="502"/>
        <end position="533"/>
    </location>
</feature>
<dbReference type="InterPro" id="IPR004089">
    <property type="entry name" value="MCPsignal_dom"/>
</dbReference>
<evidence type="ECO:0000313" key="11">
    <source>
        <dbReference type="Proteomes" id="UP000540787"/>
    </source>
</evidence>
<dbReference type="EMBL" id="JACHBX010000005">
    <property type="protein sequence ID" value="MBB6136171.1"/>
    <property type="molecule type" value="Genomic_DNA"/>
</dbReference>
<dbReference type="InterPro" id="IPR003660">
    <property type="entry name" value="HAMP_dom"/>
</dbReference>
<dbReference type="CDD" id="cd06225">
    <property type="entry name" value="HAMP"/>
    <property type="match status" value="1"/>
</dbReference>
<name>A0A7W9X475_9BURK</name>
<dbReference type="SUPFAM" id="SSF58104">
    <property type="entry name" value="Methyl-accepting chemotaxis protein (MCP) signaling domain"/>
    <property type="match status" value="1"/>
</dbReference>
<evidence type="ECO:0000259" key="9">
    <source>
        <dbReference type="PROSITE" id="PS50885"/>
    </source>
</evidence>
<dbReference type="AlphaFoldDB" id="A0A7W9X475"/>
<evidence type="ECO:0000256" key="7">
    <source>
        <dbReference type="SAM" id="Phobius"/>
    </source>
</evidence>
<comment type="similarity">
    <text evidence="3">Belongs to the methyl-accepting chemotaxis (MCP) protein family.</text>
</comment>
<dbReference type="Proteomes" id="UP000540787">
    <property type="component" value="Unassembled WGS sequence"/>
</dbReference>
<evidence type="ECO:0000313" key="10">
    <source>
        <dbReference type="EMBL" id="MBB6136171.1"/>
    </source>
</evidence>
<keyword evidence="7" id="KW-0812">Transmembrane</keyword>
<feature type="domain" description="HAMP" evidence="9">
    <location>
        <begin position="238"/>
        <end position="290"/>
    </location>
</feature>
<feature type="region of interest" description="Disordered" evidence="6">
    <location>
        <begin position="312"/>
        <end position="336"/>
    </location>
</feature>
<dbReference type="SMART" id="SM00304">
    <property type="entry name" value="HAMP"/>
    <property type="match status" value="1"/>
</dbReference>
<gene>
    <name evidence="10" type="ORF">HD842_004348</name>
</gene>
<dbReference type="PROSITE" id="PS50885">
    <property type="entry name" value="HAMP"/>
    <property type="match status" value="1"/>
</dbReference>
<feature type="transmembrane region" description="Helical" evidence="7">
    <location>
        <begin position="24"/>
        <end position="42"/>
    </location>
</feature>
<dbReference type="GO" id="GO:0005886">
    <property type="term" value="C:plasma membrane"/>
    <property type="evidence" value="ECO:0007669"/>
    <property type="project" value="TreeGrafter"/>
</dbReference>
<evidence type="ECO:0000256" key="6">
    <source>
        <dbReference type="SAM" id="MobiDB-lite"/>
    </source>
</evidence>
<dbReference type="RefSeq" id="WP_308638664.1">
    <property type="nucleotide sequence ID" value="NZ_JACHBX010000005.1"/>
</dbReference>
<accession>A0A7W9X475</accession>
<keyword evidence="2" id="KW-0488">Methylation</keyword>
<comment type="subcellular location">
    <subcellularLocation>
        <location evidence="1">Membrane</location>
    </subcellularLocation>
</comment>
<dbReference type="FunFam" id="1.10.287.950:FF:000001">
    <property type="entry name" value="Methyl-accepting chemotaxis sensory transducer"/>
    <property type="match status" value="1"/>
</dbReference>
<dbReference type="PANTHER" id="PTHR43531">
    <property type="entry name" value="PROTEIN ICFG"/>
    <property type="match status" value="1"/>
</dbReference>
<reference evidence="10 11" key="1">
    <citation type="submission" date="2020-08" db="EMBL/GenBank/DDBJ databases">
        <title>The Agave Microbiome: Exploring the role of microbial communities in plant adaptations to desert environments.</title>
        <authorList>
            <person name="Partida-Martinez L.P."/>
        </authorList>
    </citation>
    <scope>NUCLEOTIDE SEQUENCE [LARGE SCALE GENOMIC DNA]</scope>
    <source>
        <strain evidence="10 11">AT3.2</strain>
    </source>
</reference>
<comment type="caution">
    <text evidence="10">The sequence shown here is derived from an EMBL/GenBank/DDBJ whole genome shotgun (WGS) entry which is preliminary data.</text>
</comment>
<protein>
    <submittedName>
        <fullName evidence="10">Methyl-accepting chemotaxis protein</fullName>
    </submittedName>
</protein>
<dbReference type="Pfam" id="PF00672">
    <property type="entry name" value="HAMP"/>
    <property type="match status" value="1"/>
</dbReference>
<keyword evidence="7" id="KW-1133">Transmembrane helix</keyword>
<dbReference type="Pfam" id="PF12729">
    <property type="entry name" value="4HB_MCP_1"/>
    <property type="match status" value="1"/>
</dbReference>
<dbReference type="InterPro" id="IPR051310">
    <property type="entry name" value="MCP_chemotaxis"/>
</dbReference>
<proteinExistence type="inferred from homology"/>
<dbReference type="InterPro" id="IPR004090">
    <property type="entry name" value="Chemotax_Me-accpt_rcpt"/>
</dbReference>
<evidence type="ECO:0000256" key="3">
    <source>
        <dbReference type="ARBA" id="ARBA00029447"/>
    </source>
</evidence>
<evidence type="ECO:0000256" key="4">
    <source>
        <dbReference type="PROSITE-ProRule" id="PRU00284"/>
    </source>
</evidence>
<feature type="domain" description="Methyl-accepting transducer" evidence="8">
    <location>
        <begin position="295"/>
        <end position="524"/>
    </location>
</feature>
<keyword evidence="4" id="KW-0807">Transducer</keyword>
<dbReference type="PROSITE" id="PS50111">
    <property type="entry name" value="CHEMOTAXIS_TRANSDUC_2"/>
    <property type="match status" value="1"/>
</dbReference>
<dbReference type="GO" id="GO:0007165">
    <property type="term" value="P:signal transduction"/>
    <property type="evidence" value="ECO:0007669"/>
    <property type="project" value="UniProtKB-KW"/>
</dbReference>
<dbReference type="InterPro" id="IPR024478">
    <property type="entry name" value="HlyB_4HB_MCP"/>
</dbReference>
<evidence type="ECO:0000256" key="5">
    <source>
        <dbReference type="SAM" id="Coils"/>
    </source>
</evidence>
<keyword evidence="7" id="KW-0472">Membrane</keyword>
<evidence type="ECO:0000256" key="1">
    <source>
        <dbReference type="ARBA" id="ARBA00004370"/>
    </source>
</evidence>
<dbReference type="PANTHER" id="PTHR43531:SF14">
    <property type="entry name" value="METHYL-ACCEPTING CHEMOTAXIS PROTEIN I-RELATED"/>
    <property type="match status" value="1"/>
</dbReference>
<dbReference type="SMART" id="SM00283">
    <property type="entry name" value="MA"/>
    <property type="match status" value="1"/>
</dbReference>